<dbReference type="EMBL" id="CAJNDS010002479">
    <property type="protein sequence ID" value="CAE7492536.1"/>
    <property type="molecule type" value="Genomic_DNA"/>
</dbReference>
<keyword evidence="2" id="KW-1185">Reference proteome</keyword>
<organism evidence="1 2">
    <name type="scientific">Symbiodinium natans</name>
    <dbReference type="NCBI Taxonomy" id="878477"/>
    <lineage>
        <taxon>Eukaryota</taxon>
        <taxon>Sar</taxon>
        <taxon>Alveolata</taxon>
        <taxon>Dinophyceae</taxon>
        <taxon>Suessiales</taxon>
        <taxon>Symbiodiniaceae</taxon>
        <taxon>Symbiodinium</taxon>
    </lineage>
</organism>
<proteinExistence type="predicted"/>
<evidence type="ECO:0000313" key="1">
    <source>
        <dbReference type="EMBL" id="CAE7492536.1"/>
    </source>
</evidence>
<gene>
    <name evidence="1" type="ORF">SNAT2548_LOCUS27600</name>
</gene>
<comment type="caution">
    <text evidence="1">The sequence shown here is derived from an EMBL/GenBank/DDBJ whole genome shotgun (WGS) entry which is preliminary data.</text>
</comment>
<sequence>MCTARSASPCALCRATGRKGHPGVNVQISLEFREVGALSNLCQADHIKCFVRKSAHRTYPWLVSLLHVAHQSGLGRTRNIGTSAALLADPQGDMLRDVNGAQGTHARIPPGHLRVDGMRMCFC</sequence>
<dbReference type="Proteomes" id="UP000604046">
    <property type="component" value="Unassembled WGS sequence"/>
</dbReference>
<accession>A0A812SV08</accession>
<evidence type="ECO:0000313" key="2">
    <source>
        <dbReference type="Proteomes" id="UP000604046"/>
    </source>
</evidence>
<protein>
    <submittedName>
        <fullName evidence="1">Uncharacterized protein</fullName>
    </submittedName>
</protein>
<name>A0A812SV08_9DINO</name>
<reference evidence="1" key="1">
    <citation type="submission" date="2021-02" db="EMBL/GenBank/DDBJ databases">
        <authorList>
            <person name="Dougan E. K."/>
            <person name="Rhodes N."/>
            <person name="Thang M."/>
            <person name="Chan C."/>
        </authorList>
    </citation>
    <scope>NUCLEOTIDE SEQUENCE</scope>
</reference>
<dbReference type="AlphaFoldDB" id="A0A812SV08"/>